<feature type="transmembrane region" description="Helical" evidence="5">
    <location>
        <begin position="227"/>
        <end position="246"/>
    </location>
</feature>
<keyword evidence="4 5" id="KW-0472">Membrane</keyword>
<dbReference type="InterPro" id="IPR020846">
    <property type="entry name" value="MFS_dom"/>
</dbReference>
<feature type="domain" description="Major facilitator superfamily (MFS) profile" evidence="6">
    <location>
        <begin position="23"/>
        <end position="401"/>
    </location>
</feature>
<evidence type="ECO:0000256" key="2">
    <source>
        <dbReference type="ARBA" id="ARBA00022692"/>
    </source>
</evidence>
<dbReference type="InterPro" id="IPR036259">
    <property type="entry name" value="MFS_trans_sf"/>
</dbReference>
<dbReference type="RefSeq" id="WP_380941702.1">
    <property type="nucleotide sequence ID" value="NZ_JBHUFC010000023.1"/>
</dbReference>
<evidence type="ECO:0000259" key="6">
    <source>
        <dbReference type="PROSITE" id="PS50850"/>
    </source>
</evidence>
<feature type="transmembrane region" description="Helical" evidence="5">
    <location>
        <begin position="21"/>
        <end position="39"/>
    </location>
</feature>
<feature type="transmembrane region" description="Helical" evidence="5">
    <location>
        <begin position="291"/>
        <end position="309"/>
    </location>
</feature>
<gene>
    <name evidence="7" type="ORF">ACFSC3_18865</name>
</gene>
<evidence type="ECO:0000256" key="4">
    <source>
        <dbReference type="ARBA" id="ARBA00023136"/>
    </source>
</evidence>
<dbReference type="InterPro" id="IPR005829">
    <property type="entry name" value="Sugar_transporter_CS"/>
</dbReference>
<organism evidence="7 8">
    <name type="scientific">Sphingomonas floccifaciens</name>
    <dbReference type="NCBI Taxonomy" id="1844115"/>
    <lineage>
        <taxon>Bacteria</taxon>
        <taxon>Pseudomonadati</taxon>
        <taxon>Pseudomonadota</taxon>
        <taxon>Alphaproteobacteria</taxon>
        <taxon>Sphingomonadales</taxon>
        <taxon>Sphingomonadaceae</taxon>
        <taxon>Sphingomonas</taxon>
    </lineage>
</organism>
<proteinExistence type="predicted"/>
<name>A0ABW4NID4_9SPHN</name>
<dbReference type="Gene3D" id="1.20.1250.20">
    <property type="entry name" value="MFS general substrate transporter like domains"/>
    <property type="match status" value="2"/>
</dbReference>
<feature type="transmembrane region" description="Helical" evidence="5">
    <location>
        <begin position="376"/>
        <end position="395"/>
    </location>
</feature>
<feature type="transmembrane region" description="Helical" evidence="5">
    <location>
        <begin position="51"/>
        <end position="77"/>
    </location>
</feature>
<dbReference type="PANTHER" id="PTHR23508">
    <property type="entry name" value="CARBOXYLIC ACID TRANSPORTER PROTEIN HOMOLOG"/>
    <property type="match status" value="1"/>
</dbReference>
<feature type="transmembrane region" description="Helical" evidence="5">
    <location>
        <begin position="266"/>
        <end position="284"/>
    </location>
</feature>
<evidence type="ECO:0000256" key="5">
    <source>
        <dbReference type="SAM" id="Phobius"/>
    </source>
</evidence>
<comment type="caution">
    <text evidence="7">The sequence shown here is derived from an EMBL/GenBank/DDBJ whole genome shotgun (WGS) entry which is preliminary data.</text>
</comment>
<feature type="transmembrane region" description="Helical" evidence="5">
    <location>
        <begin position="118"/>
        <end position="138"/>
    </location>
</feature>
<feature type="transmembrane region" description="Helical" evidence="5">
    <location>
        <begin position="315"/>
        <end position="338"/>
    </location>
</feature>
<keyword evidence="2 5" id="KW-0812">Transmembrane</keyword>
<dbReference type="InterPro" id="IPR011701">
    <property type="entry name" value="MFS"/>
</dbReference>
<evidence type="ECO:0000313" key="7">
    <source>
        <dbReference type="EMBL" id="MFD1789621.1"/>
    </source>
</evidence>
<dbReference type="PROSITE" id="PS50850">
    <property type="entry name" value="MFS"/>
    <property type="match status" value="1"/>
</dbReference>
<feature type="transmembrane region" description="Helical" evidence="5">
    <location>
        <begin position="150"/>
        <end position="170"/>
    </location>
</feature>
<sequence length="425" mass="45575">MSVDAAAATGTAVPLTRQRRLLIFAALMIGEFLYGWAWNSVDVLRPFQRSALGLSLVQAGSTYSAQGAGALVGAVLIGQLADRFGRRRVWATIIFGYGLALLSGLLVTSYPQLLAQRFVLGVFTGGVFPVGVSIYVNLFEERVRGRVAGTLNACFSFSIVALGIALGWLGGHDWHLLLWLGGIPPLLLAGAVLALIPAESSIDRHHVRGETLPVRELFHPSVRRQTLLLAAMTGLNFFGYQAYSGWLTTYLTETRGLTAAVAGELVAWQFAGNIAGGFVWGWAADRFGRRFNAIGFLIASAAILTYLAMPGSVLLFRAVGLIYGATLCSSVIWGPWLAELYPAHLRSTAASIFNWGRIISFFAPLITGFLAEQYGLTTAMASAAVAFTLAAVIWLSQRETLPGRSVDEIPAPASIDPSFVTSSKE</sequence>
<reference evidence="8" key="1">
    <citation type="journal article" date="2019" name="Int. J. Syst. Evol. Microbiol.">
        <title>The Global Catalogue of Microorganisms (GCM) 10K type strain sequencing project: providing services to taxonomists for standard genome sequencing and annotation.</title>
        <authorList>
            <consortium name="The Broad Institute Genomics Platform"/>
            <consortium name="The Broad Institute Genome Sequencing Center for Infectious Disease"/>
            <person name="Wu L."/>
            <person name="Ma J."/>
        </authorList>
    </citation>
    <scope>NUCLEOTIDE SEQUENCE [LARGE SCALE GENOMIC DNA]</scope>
    <source>
        <strain evidence="8">Q85</strain>
    </source>
</reference>
<feature type="transmembrane region" description="Helical" evidence="5">
    <location>
        <begin position="176"/>
        <end position="196"/>
    </location>
</feature>
<feature type="transmembrane region" description="Helical" evidence="5">
    <location>
        <begin position="350"/>
        <end position="370"/>
    </location>
</feature>
<dbReference type="EMBL" id="JBHUFC010000023">
    <property type="protein sequence ID" value="MFD1789621.1"/>
    <property type="molecule type" value="Genomic_DNA"/>
</dbReference>
<evidence type="ECO:0000256" key="1">
    <source>
        <dbReference type="ARBA" id="ARBA00004141"/>
    </source>
</evidence>
<keyword evidence="8" id="KW-1185">Reference proteome</keyword>
<accession>A0ABW4NID4</accession>
<dbReference type="Pfam" id="PF07690">
    <property type="entry name" value="MFS_1"/>
    <property type="match status" value="1"/>
</dbReference>
<feature type="transmembrane region" description="Helical" evidence="5">
    <location>
        <begin position="89"/>
        <end position="112"/>
    </location>
</feature>
<dbReference type="PANTHER" id="PTHR23508:SF10">
    <property type="entry name" value="CARBOXYLIC ACID TRANSPORTER PROTEIN HOMOLOG"/>
    <property type="match status" value="1"/>
</dbReference>
<dbReference type="SUPFAM" id="SSF103473">
    <property type="entry name" value="MFS general substrate transporter"/>
    <property type="match status" value="1"/>
</dbReference>
<dbReference type="Proteomes" id="UP001597283">
    <property type="component" value="Unassembled WGS sequence"/>
</dbReference>
<dbReference type="PROSITE" id="PS00216">
    <property type="entry name" value="SUGAR_TRANSPORT_1"/>
    <property type="match status" value="1"/>
</dbReference>
<evidence type="ECO:0000256" key="3">
    <source>
        <dbReference type="ARBA" id="ARBA00022989"/>
    </source>
</evidence>
<keyword evidence="3 5" id="KW-1133">Transmembrane helix</keyword>
<protein>
    <submittedName>
        <fullName evidence="7">MFS transporter</fullName>
    </submittedName>
</protein>
<dbReference type="CDD" id="cd17316">
    <property type="entry name" value="MFS_SV2_like"/>
    <property type="match status" value="1"/>
</dbReference>
<evidence type="ECO:0000313" key="8">
    <source>
        <dbReference type="Proteomes" id="UP001597283"/>
    </source>
</evidence>
<comment type="subcellular location">
    <subcellularLocation>
        <location evidence="1">Membrane</location>
        <topology evidence="1">Multi-pass membrane protein</topology>
    </subcellularLocation>
</comment>